<accession>E2ZLN6</accession>
<reference evidence="1 2" key="1">
    <citation type="submission" date="2010-08" db="EMBL/GenBank/DDBJ databases">
        <authorList>
            <person name="Weinstock G."/>
            <person name="Sodergren E."/>
            <person name="Clifton S."/>
            <person name="Fulton L."/>
            <person name="Fulton B."/>
            <person name="Courtney L."/>
            <person name="Fronick C."/>
            <person name="Harrison M."/>
            <person name="Strong C."/>
            <person name="Farmer C."/>
            <person name="Delahaunty K."/>
            <person name="Markovic C."/>
            <person name="Hall O."/>
            <person name="Minx P."/>
            <person name="Tomlinson C."/>
            <person name="Mitreva M."/>
            <person name="Hou S."/>
            <person name="Chen J."/>
            <person name="Wollam A."/>
            <person name="Pepin K.H."/>
            <person name="Johnson M."/>
            <person name="Bhonagiri V."/>
            <person name="Zhang X."/>
            <person name="Suruliraj S."/>
            <person name="Warren W."/>
            <person name="Chinwalla A."/>
            <person name="Mardis E.R."/>
            <person name="Wilson R.K."/>
        </authorList>
    </citation>
    <scope>NUCLEOTIDE SEQUENCE [LARGE SCALE GENOMIC DNA]</scope>
    <source>
        <strain evidence="1 2">KLE1255</strain>
    </source>
</reference>
<comment type="caution">
    <text evidence="1">The sequence shown here is derived from an EMBL/GenBank/DDBJ whole genome shotgun (WGS) entry which is preliminary data.</text>
</comment>
<dbReference type="BioCyc" id="FCF748224-HMP:GTSS-596-MONOMER"/>
<name>E2ZLN6_9FIRM</name>
<evidence type="ECO:0000313" key="1">
    <source>
        <dbReference type="EMBL" id="EFQ05913.1"/>
    </source>
</evidence>
<evidence type="ECO:0000313" key="2">
    <source>
        <dbReference type="Proteomes" id="UP000006028"/>
    </source>
</evidence>
<organism evidence="1 2">
    <name type="scientific">Faecalibacterium cf. prausnitzii KLE1255</name>
    <dbReference type="NCBI Taxonomy" id="748224"/>
    <lineage>
        <taxon>Bacteria</taxon>
        <taxon>Bacillati</taxon>
        <taxon>Bacillota</taxon>
        <taxon>Clostridia</taxon>
        <taxon>Eubacteriales</taxon>
        <taxon>Oscillospiraceae</taxon>
        <taxon>Faecalibacterium</taxon>
    </lineage>
</organism>
<dbReference type="Proteomes" id="UP000006028">
    <property type="component" value="Unassembled WGS sequence"/>
</dbReference>
<dbReference type="HOGENOM" id="CLU_3200025_0_0_9"/>
<protein>
    <submittedName>
        <fullName evidence="1">Uncharacterized protein</fullName>
    </submittedName>
</protein>
<gene>
    <name evidence="1" type="ORF">HMPREF9436_02595</name>
</gene>
<dbReference type="EMBL" id="AECU01000192">
    <property type="protein sequence ID" value="EFQ05913.1"/>
    <property type="molecule type" value="Genomic_DNA"/>
</dbReference>
<dbReference type="STRING" id="748224.HMPREF9436_02595"/>
<proteinExistence type="predicted"/>
<sequence length="45" mass="5243">MLLVPFRNSCAAVCETIPATTLFVKTYFENDRSRFQNTNQKNLFL</sequence>
<dbReference type="AlphaFoldDB" id="E2ZLN6"/>